<dbReference type="InterPro" id="IPR029063">
    <property type="entry name" value="SAM-dependent_MTases_sf"/>
</dbReference>
<evidence type="ECO:0000313" key="3">
    <source>
        <dbReference type="Proteomes" id="UP000177171"/>
    </source>
</evidence>
<name>A0A1G2LS08_9BACT</name>
<reference evidence="2 3" key="1">
    <citation type="journal article" date="2016" name="Nat. Commun.">
        <title>Thousands of microbial genomes shed light on interconnected biogeochemical processes in an aquifer system.</title>
        <authorList>
            <person name="Anantharaman K."/>
            <person name="Brown C.T."/>
            <person name="Hug L.A."/>
            <person name="Sharon I."/>
            <person name="Castelle C.J."/>
            <person name="Probst A.J."/>
            <person name="Thomas B.C."/>
            <person name="Singh A."/>
            <person name="Wilkins M.J."/>
            <person name="Karaoz U."/>
            <person name="Brodie E.L."/>
            <person name="Williams K.H."/>
            <person name="Hubbard S.S."/>
            <person name="Banfield J.F."/>
        </authorList>
    </citation>
    <scope>NUCLEOTIDE SEQUENCE [LARGE SCALE GENOMIC DNA]</scope>
</reference>
<dbReference type="EMBL" id="MHQY01000020">
    <property type="protein sequence ID" value="OHA13649.1"/>
    <property type="molecule type" value="Genomic_DNA"/>
</dbReference>
<protein>
    <recommendedName>
        <fullName evidence="1">Methyltransferase domain-containing protein</fullName>
    </recommendedName>
</protein>
<accession>A0A1G2LS08</accession>
<dbReference type="Proteomes" id="UP000177171">
    <property type="component" value="Unassembled WGS sequence"/>
</dbReference>
<comment type="caution">
    <text evidence="2">The sequence shown here is derived from an EMBL/GenBank/DDBJ whole genome shotgun (WGS) entry which is preliminary data.</text>
</comment>
<gene>
    <name evidence="2" type="ORF">A3G49_02565</name>
</gene>
<proteinExistence type="predicted"/>
<evidence type="ECO:0000313" key="2">
    <source>
        <dbReference type="EMBL" id="OHA13649.1"/>
    </source>
</evidence>
<dbReference type="SUPFAM" id="SSF53335">
    <property type="entry name" value="S-adenosyl-L-methionine-dependent methyltransferases"/>
    <property type="match status" value="1"/>
</dbReference>
<feature type="domain" description="Methyltransferase" evidence="1">
    <location>
        <begin position="40"/>
        <end position="142"/>
    </location>
</feature>
<organism evidence="2 3">
    <name type="scientific">Candidatus Sungbacteria bacterium RIFCSPLOWO2_12_FULL_41_11</name>
    <dbReference type="NCBI Taxonomy" id="1802286"/>
    <lineage>
        <taxon>Bacteria</taxon>
        <taxon>Candidatus Sungiibacteriota</taxon>
    </lineage>
</organism>
<dbReference type="InterPro" id="IPR025714">
    <property type="entry name" value="Methyltranfer_dom"/>
</dbReference>
<dbReference type="Gene3D" id="3.40.50.150">
    <property type="entry name" value="Vaccinia Virus protein VP39"/>
    <property type="match status" value="1"/>
</dbReference>
<dbReference type="PANTHER" id="PTHR43861">
    <property type="entry name" value="TRANS-ACONITATE 2-METHYLTRANSFERASE-RELATED"/>
    <property type="match status" value="1"/>
</dbReference>
<evidence type="ECO:0000259" key="1">
    <source>
        <dbReference type="Pfam" id="PF13847"/>
    </source>
</evidence>
<dbReference type="AlphaFoldDB" id="A0A1G2LS08"/>
<sequence length="242" mass="28276">MNWDELWKKEENKQLGQGPSLRHKIRLVLALIKKYSGGRKDIKILDVACGSGVFLSILAGEYSQLYGVDRSQIGLEIAKKNCRTCQFAVLDIEKESFQEEFDILTCMNALEEMKNDESALANMGRMLKAGGYLIIVTPHSMKYWTKKDEDALNFRRYEINELVDKCKKIGLEKVEIFTWGWPLFSIYYKFMAKVNQEKVLKESGSQFLVSFIQKILYHLFFFDDKFIRFNRGRILFGVFKKI</sequence>
<dbReference type="Pfam" id="PF13847">
    <property type="entry name" value="Methyltransf_31"/>
    <property type="match status" value="1"/>
</dbReference>
<dbReference type="CDD" id="cd02440">
    <property type="entry name" value="AdoMet_MTases"/>
    <property type="match status" value="1"/>
</dbReference>